<dbReference type="EMBL" id="CAADJA010000002">
    <property type="protein sequence ID" value="VFS46914.1"/>
    <property type="molecule type" value="Genomic_DNA"/>
</dbReference>
<evidence type="ECO:0000256" key="1">
    <source>
        <dbReference type="ARBA" id="ARBA00004141"/>
    </source>
</evidence>
<organism evidence="7 8">
    <name type="scientific">Budvicia aquatica</name>
    <dbReference type="NCBI Taxonomy" id="82979"/>
    <lineage>
        <taxon>Bacteria</taxon>
        <taxon>Pseudomonadati</taxon>
        <taxon>Pseudomonadota</taxon>
        <taxon>Gammaproteobacteria</taxon>
        <taxon>Enterobacterales</taxon>
        <taxon>Budviciaceae</taxon>
        <taxon>Budvicia</taxon>
    </lineage>
</organism>
<feature type="transmembrane region" description="Helical" evidence="6">
    <location>
        <begin position="76"/>
        <end position="94"/>
    </location>
</feature>
<name>A0A484ZEX7_9GAMM</name>
<dbReference type="AlphaFoldDB" id="A0A484ZEX7"/>
<keyword evidence="4 6" id="KW-1133">Transmembrane helix</keyword>
<proteinExistence type="inferred from homology"/>
<evidence type="ECO:0000313" key="7">
    <source>
        <dbReference type="EMBL" id="VFS46914.1"/>
    </source>
</evidence>
<evidence type="ECO:0000256" key="2">
    <source>
        <dbReference type="ARBA" id="ARBA00007524"/>
    </source>
</evidence>
<evidence type="ECO:0000256" key="5">
    <source>
        <dbReference type="ARBA" id="ARBA00023136"/>
    </source>
</evidence>
<keyword evidence="3 6" id="KW-0812">Transmembrane</keyword>
<dbReference type="GO" id="GO:0016020">
    <property type="term" value="C:membrane"/>
    <property type="evidence" value="ECO:0007669"/>
    <property type="project" value="UniProtKB-SubCell"/>
</dbReference>
<dbReference type="InterPro" id="IPR038330">
    <property type="entry name" value="TspO/MBR-related_sf"/>
</dbReference>
<dbReference type="CDD" id="cd15904">
    <property type="entry name" value="TSPO_MBR"/>
    <property type="match status" value="1"/>
</dbReference>
<sequence length="182" mass="20548">MVLSNNGGDIPHRLTFYGLGLMSNVVLNAKKRFVDFLSLLCFLTLVLGVGFTLGFLTGPDAWYANLVKPSFNPPNVVFPLVWTILYTMIAVAGWRIWRVACKSIPMGLWAMQMGLNWLWSPAFFVAHQPEMAMIIIILMLMTILLFIIRAKKYDKIASVLFIPYAVWVGVASSLNIAIYWLN</sequence>
<accession>A0A484ZEX7</accession>
<evidence type="ECO:0000256" key="6">
    <source>
        <dbReference type="SAM" id="Phobius"/>
    </source>
</evidence>
<feature type="transmembrane region" description="Helical" evidence="6">
    <location>
        <begin position="106"/>
        <end position="125"/>
    </location>
</feature>
<keyword evidence="5 6" id="KW-0472">Membrane</keyword>
<feature type="transmembrane region" description="Helical" evidence="6">
    <location>
        <begin position="131"/>
        <end position="148"/>
    </location>
</feature>
<comment type="similarity">
    <text evidence="2">Belongs to the TspO/BZRP family.</text>
</comment>
<dbReference type="PANTHER" id="PTHR10057:SF0">
    <property type="entry name" value="TRANSLOCATOR PROTEIN"/>
    <property type="match status" value="1"/>
</dbReference>
<dbReference type="InterPro" id="IPR004307">
    <property type="entry name" value="TspO_MBR"/>
</dbReference>
<feature type="transmembrane region" description="Helical" evidence="6">
    <location>
        <begin position="160"/>
        <end position="181"/>
    </location>
</feature>
<comment type="subcellular location">
    <subcellularLocation>
        <location evidence="1">Membrane</location>
        <topology evidence="1">Multi-pass membrane protein</topology>
    </subcellularLocation>
</comment>
<evidence type="ECO:0000313" key="8">
    <source>
        <dbReference type="Proteomes" id="UP000373449"/>
    </source>
</evidence>
<dbReference type="GO" id="GO:0033013">
    <property type="term" value="P:tetrapyrrole metabolic process"/>
    <property type="evidence" value="ECO:0007669"/>
    <property type="project" value="UniProtKB-ARBA"/>
</dbReference>
<evidence type="ECO:0000256" key="3">
    <source>
        <dbReference type="ARBA" id="ARBA00022692"/>
    </source>
</evidence>
<dbReference type="Gene3D" id="1.20.1260.100">
    <property type="entry name" value="TspO/MBR protein"/>
    <property type="match status" value="1"/>
</dbReference>
<dbReference type="PIRSF" id="PIRSF005859">
    <property type="entry name" value="PBR"/>
    <property type="match status" value="1"/>
</dbReference>
<feature type="transmembrane region" description="Helical" evidence="6">
    <location>
        <begin position="36"/>
        <end position="56"/>
    </location>
</feature>
<gene>
    <name evidence="7" type="ORF">NCTC12282_01844</name>
</gene>
<dbReference type="Proteomes" id="UP000373449">
    <property type="component" value="Unassembled WGS sequence"/>
</dbReference>
<reference evidence="7 8" key="1">
    <citation type="submission" date="2019-03" db="EMBL/GenBank/DDBJ databases">
        <authorList>
            <consortium name="Pathogen Informatics"/>
        </authorList>
    </citation>
    <scope>NUCLEOTIDE SEQUENCE [LARGE SCALE GENOMIC DNA]</scope>
    <source>
        <strain evidence="7 8">NCTC12282</strain>
    </source>
</reference>
<dbReference type="PANTHER" id="PTHR10057">
    <property type="entry name" value="PERIPHERAL-TYPE BENZODIAZEPINE RECEPTOR"/>
    <property type="match status" value="1"/>
</dbReference>
<protein>
    <submittedName>
        <fullName evidence="7">TspO/MBR family</fullName>
    </submittedName>
</protein>
<evidence type="ECO:0000256" key="4">
    <source>
        <dbReference type="ARBA" id="ARBA00022989"/>
    </source>
</evidence>
<dbReference type="Pfam" id="PF03073">
    <property type="entry name" value="TspO_MBR"/>
    <property type="match status" value="1"/>
</dbReference>
<feature type="transmembrane region" description="Helical" evidence="6">
    <location>
        <begin position="12"/>
        <end position="29"/>
    </location>
</feature>
<dbReference type="FunFam" id="1.20.1260.100:FF:000001">
    <property type="entry name" value="translocator protein 2"/>
    <property type="match status" value="1"/>
</dbReference>